<reference evidence="2 3" key="1">
    <citation type="submission" date="2019-04" db="EMBL/GenBank/DDBJ databases">
        <authorList>
            <person name="Li Y."/>
            <person name="Wang J."/>
        </authorList>
    </citation>
    <scope>NUCLEOTIDE SEQUENCE [LARGE SCALE GENOMIC DNA]</scope>
    <source>
        <strain evidence="2 3">DSM 14668</strain>
    </source>
</reference>
<dbReference type="SUPFAM" id="SSF51905">
    <property type="entry name" value="FAD/NAD(P)-binding domain"/>
    <property type="match status" value="1"/>
</dbReference>
<name>A0A4U1J958_9BACT</name>
<dbReference type="Pfam" id="PF01494">
    <property type="entry name" value="FAD_binding_3"/>
    <property type="match status" value="1"/>
</dbReference>
<dbReference type="EMBL" id="SSMQ01000024">
    <property type="protein sequence ID" value="TKD04527.1"/>
    <property type="molecule type" value="Genomic_DNA"/>
</dbReference>
<dbReference type="PRINTS" id="PR00420">
    <property type="entry name" value="RNGMNOXGNASE"/>
</dbReference>
<evidence type="ECO:0000313" key="2">
    <source>
        <dbReference type="EMBL" id="TKD04527.1"/>
    </source>
</evidence>
<dbReference type="Proteomes" id="UP000309215">
    <property type="component" value="Unassembled WGS sequence"/>
</dbReference>
<organism evidence="2 3">
    <name type="scientific">Polyangium fumosum</name>
    <dbReference type="NCBI Taxonomy" id="889272"/>
    <lineage>
        <taxon>Bacteria</taxon>
        <taxon>Pseudomonadati</taxon>
        <taxon>Myxococcota</taxon>
        <taxon>Polyangia</taxon>
        <taxon>Polyangiales</taxon>
        <taxon>Polyangiaceae</taxon>
        <taxon>Polyangium</taxon>
    </lineage>
</organism>
<protein>
    <submittedName>
        <fullName evidence="2">NAD(P)/FAD-dependent oxidoreductase</fullName>
    </submittedName>
</protein>
<dbReference type="InterPro" id="IPR036188">
    <property type="entry name" value="FAD/NAD-bd_sf"/>
</dbReference>
<dbReference type="PANTHER" id="PTHR42685:SF22">
    <property type="entry name" value="CONDITIONED MEDIUM FACTOR RECEPTOR 1"/>
    <property type="match status" value="1"/>
</dbReference>
<dbReference type="RefSeq" id="WP_136931252.1">
    <property type="nucleotide sequence ID" value="NZ_SSMQ01000024.1"/>
</dbReference>
<evidence type="ECO:0000259" key="1">
    <source>
        <dbReference type="Pfam" id="PF01494"/>
    </source>
</evidence>
<dbReference type="InterPro" id="IPR050407">
    <property type="entry name" value="Geranylgeranyl_reductase"/>
</dbReference>
<dbReference type="InterPro" id="IPR002938">
    <property type="entry name" value="FAD-bd"/>
</dbReference>
<accession>A0A4U1J958</accession>
<keyword evidence="3" id="KW-1185">Reference proteome</keyword>
<proteinExistence type="predicted"/>
<comment type="caution">
    <text evidence="2">The sequence shown here is derived from an EMBL/GenBank/DDBJ whole genome shotgun (WGS) entry which is preliminary data.</text>
</comment>
<dbReference type="OrthoDB" id="9772594at2"/>
<gene>
    <name evidence="2" type="ORF">E8A74_23260</name>
</gene>
<dbReference type="GO" id="GO:0071949">
    <property type="term" value="F:FAD binding"/>
    <property type="evidence" value="ECO:0007669"/>
    <property type="project" value="InterPro"/>
</dbReference>
<dbReference type="Gene3D" id="3.50.50.60">
    <property type="entry name" value="FAD/NAD(P)-binding domain"/>
    <property type="match status" value="1"/>
</dbReference>
<evidence type="ECO:0000313" key="3">
    <source>
        <dbReference type="Proteomes" id="UP000309215"/>
    </source>
</evidence>
<dbReference type="AlphaFoldDB" id="A0A4U1J958"/>
<feature type="domain" description="FAD-binding" evidence="1">
    <location>
        <begin position="4"/>
        <end position="313"/>
    </location>
</feature>
<dbReference type="PANTHER" id="PTHR42685">
    <property type="entry name" value="GERANYLGERANYL DIPHOSPHATE REDUCTASE"/>
    <property type="match status" value="1"/>
</dbReference>
<sequence length="412" mass="43801">MLDAEIVIVGGGPAGISTALFFAHAAPQLAERIVVLERATYPREKICAGAIGARADRLLASIGVRVDVPSVPIHGLSVDATGRRLAARAEGPPIGRVVRRFEFDHAFAREAQARGVRVREGVKVTGLVIGDHDARIETSIGEIRARAVVGADGVGSVVRRALGLPRGAFMAQAVEVDTHAARGDGPRDVLHFDMAARGLPGYAWDFPTLVHGTPMVCRGVYELRAEGVPERAATEPAPGERLLARADEQGVPVPASSLRRFAERGLALHEPFARPRVLLVGEAAGIDPALGEGIAQAIQYGAVAGPFLARALEAGDLSFTSFPAVLRASRLGLDLRLRARASRFVYGGTRPVIERWITRSPALARAGMEYFAGERVDRRALGRSALDLGGALFGWALDQARFTWAPRSGPSP</sequence>